<accession>A0AAV5AYA4</accession>
<comment type="caution">
    <text evidence="1">The sequence shown here is derived from an EMBL/GenBank/DDBJ whole genome shotgun (WGS) entry which is preliminary data.</text>
</comment>
<dbReference type="AlphaFoldDB" id="A0AAV5AYA4"/>
<dbReference type="EMBL" id="BQKA01000033">
    <property type="protein sequence ID" value="GJM50840.1"/>
    <property type="molecule type" value="Genomic_DNA"/>
</dbReference>
<sequence length="229" mass="26709">MKMRNTISNMFFILVLSIFISCSKETTPEEKITQPEIKKEFDIKEHFIAGVLGDKNKSVYLIKFLEKEKAIFMNSTQEFIGKYKFTDKTLEFEVDDPNNYRIAQFTFDENYNVISSYYRALQMEYPSKSVLLSIPDKNLLAGKTFVGKEYKFGAEDKPILHYKFDETGTKYGSAVDLNTLTTNRKIELINNCAFRFKDKGISEIGFINKDVLTVFRVQGLYYFGEYKEK</sequence>
<protein>
    <recommendedName>
        <fullName evidence="5">Lipoprotein</fullName>
    </recommendedName>
</protein>
<dbReference type="EMBL" id="BQKB01000007">
    <property type="protein sequence ID" value="GJM51993.1"/>
    <property type="molecule type" value="Genomic_DNA"/>
</dbReference>
<dbReference type="Proteomes" id="UP001207736">
    <property type="component" value="Unassembled WGS sequence"/>
</dbReference>
<reference evidence="1 4" key="1">
    <citation type="submission" date="2021-11" db="EMBL/GenBank/DDBJ databases">
        <title>Draft genome sequence of Capnocytophaga sp. strain KC07075 isolated from cat oral cavity.</title>
        <authorList>
            <person name="Suzuki M."/>
            <person name="Imaoka K."/>
            <person name="Kimura M."/>
            <person name="Morikawa S."/>
            <person name="Maeda K."/>
        </authorList>
    </citation>
    <scope>NUCLEOTIDE SEQUENCE</scope>
    <source>
        <strain evidence="1">KC07075</strain>
        <strain evidence="2 4">KC07079</strain>
    </source>
</reference>
<dbReference type="Proteomes" id="UP001208692">
    <property type="component" value="Unassembled WGS sequence"/>
</dbReference>
<organism evidence="1 3">
    <name type="scientific">Capnocytophaga catalasegens</name>
    <dbReference type="NCBI Taxonomy" id="1004260"/>
    <lineage>
        <taxon>Bacteria</taxon>
        <taxon>Pseudomonadati</taxon>
        <taxon>Bacteroidota</taxon>
        <taxon>Flavobacteriia</taxon>
        <taxon>Flavobacteriales</taxon>
        <taxon>Flavobacteriaceae</taxon>
        <taxon>Capnocytophaga</taxon>
    </lineage>
</organism>
<evidence type="ECO:0000313" key="3">
    <source>
        <dbReference type="Proteomes" id="UP001207736"/>
    </source>
</evidence>
<proteinExistence type="predicted"/>
<name>A0AAV5AYA4_9FLAO</name>
<evidence type="ECO:0008006" key="5">
    <source>
        <dbReference type="Google" id="ProtNLM"/>
    </source>
</evidence>
<evidence type="ECO:0000313" key="1">
    <source>
        <dbReference type="EMBL" id="GJM50840.1"/>
    </source>
</evidence>
<keyword evidence="4" id="KW-1185">Reference proteome</keyword>
<gene>
    <name evidence="1" type="ORF">RCZ15_18130</name>
    <name evidence="2" type="ORF">RCZ16_03110</name>
</gene>
<evidence type="ECO:0000313" key="4">
    <source>
        <dbReference type="Proteomes" id="UP001208692"/>
    </source>
</evidence>
<dbReference type="PROSITE" id="PS51257">
    <property type="entry name" value="PROKAR_LIPOPROTEIN"/>
    <property type="match status" value="1"/>
</dbReference>
<evidence type="ECO:0000313" key="2">
    <source>
        <dbReference type="EMBL" id="GJM51993.1"/>
    </source>
</evidence>